<feature type="binding site" evidence="12">
    <location>
        <position position="144"/>
    </location>
    <ligand>
        <name>ATP</name>
        <dbReference type="ChEBI" id="CHEBI:30616"/>
    </ligand>
</feature>
<dbReference type="GO" id="GO:0005737">
    <property type="term" value="C:cytoplasm"/>
    <property type="evidence" value="ECO:0007669"/>
    <property type="project" value="UniProtKB-ARBA"/>
</dbReference>
<keyword evidence="18" id="KW-1185">Reference proteome</keyword>
<dbReference type="PROSITE" id="PS00107">
    <property type="entry name" value="PROTEIN_KINASE_ATP"/>
    <property type="match status" value="1"/>
</dbReference>
<dbReference type="InterPro" id="IPR008271">
    <property type="entry name" value="Ser/Thr_kinase_AS"/>
</dbReference>
<dbReference type="SMART" id="SM00133">
    <property type="entry name" value="S_TK_X"/>
    <property type="match status" value="1"/>
</dbReference>
<protein>
    <recommendedName>
        <fullName evidence="2">non-specific serine/threonine protein kinase</fullName>
        <ecNumber evidence="2">2.7.11.1</ecNumber>
    </recommendedName>
</protein>
<evidence type="ECO:0000313" key="18">
    <source>
        <dbReference type="Proteomes" id="UP000724874"/>
    </source>
</evidence>
<dbReference type="InterPro" id="IPR050839">
    <property type="entry name" value="Rho-assoc_Ser/Thr_Kinase"/>
</dbReference>
<dbReference type="InterPro" id="IPR000961">
    <property type="entry name" value="AGC-kinase_C"/>
</dbReference>
<dbReference type="InterPro" id="IPR017441">
    <property type="entry name" value="Protein_kinase_ATP_BS"/>
</dbReference>
<dbReference type="SUPFAM" id="SSF56112">
    <property type="entry name" value="Protein kinase-like (PK-like)"/>
    <property type="match status" value="1"/>
</dbReference>
<comment type="caution">
    <text evidence="17">The sequence shown here is derived from an EMBL/GenBank/DDBJ whole genome shotgun (WGS) entry which is preliminary data.</text>
</comment>
<evidence type="ECO:0000313" key="17">
    <source>
        <dbReference type="EMBL" id="KAF8906295.1"/>
    </source>
</evidence>
<evidence type="ECO:0000256" key="7">
    <source>
        <dbReference type="ARBA" id="ARBA00022777"/>
    </source>
</evidence>
<dbReference type="GO" id="GO:0007010">
    <property type="term" value="P:cytoskeleton organization"/>
    <property type="evidence" value="ECO:0007669"/>
    <property type="project" value="UniProtKB-ARBA"/>
</dbReference>
<dbReference type="PANTHER" id="PTHR22988:SF76">
    <property type="entry name" value="CHROMOSOME UNDETERMINED SCAFFOLD_135, WHOLE GENOME SHOTGUN SEQUENCE"/>
    <property type="match status" value="1"/>
</dbReference>
<comment type="catalytic activity">
    <reaction evidence="10">
        <text>L-threonyl-[protein] + ATP = O-phospho-L-threonyl-[protein] + ADP + H(+)</text>
        <dbReference type="Rhea" id="RHEA:46608"/>
        <dbReference type="Rhea" id="RHEA-COMP:11060"/>
        <dbReference type="Rhea" id="RHEA-COMP:11605"/>
        <dbReference type="ChEBI" id="CHEBI:15378"/>
        <dbReference type="ChEBI" id="CHEBI:30013"/>
        <dbReference type="ChEBI" id="CHEBI:30616"/>
        <dbReference type="ChEBI" id="CHEBI:61977"/>
        <dbReference type="ChEBI" id="CHEBI:456216"/>
        <dbReference type="EC" id="2.7.11.1"/>
    </reaction>
</comment>
<dbReference type="EC" id="2.7.11.1" evidence="2"/>
<accession>A0A9P5NU09</accession>
<dbReference type="SMART" id="SM00220">
    <property type="entry name" value="S_TKc"/>
    <property type="match status" value="1"/>
</dbReference>
<dbReference type="InterPro" id="IPR000719">
    <property type="entry name" value="Prot_kinase_dom"/>
</dbReference>
<dbReference type="Proteomes" id="UP000724874">
    <property type="component" value="Unassembled WGS sequence"/>
</dbReference>
<dbReference type="GO" id="GO:0004674">
    <property type="term" value="F:protein serine/threonine kinase activity"/>
    <property type="evidence" value="ECO:0007669"/>
    <property type="project" value="UniProtKB-KW"/>
</dbReference>
<sequence>MHQPPSGPSSPINHLAPDQNSNKPRPDDYVYFERSTAEFSSDAVARSTAAKLKLESYYKVAVDSAIERNARRIEMETRLTQLHTPDAKEREIRKYSKTESQHLRLRRTKIKLTDFRTVKVIGKGAFGEVRLVQKVDTGKVYAMKSLQKAEMLKRDQLAHVRAERDVLAESTSPWVVQLGDLMTMLMKYDVFSEDVTRFYMAECILAIEAVHNLGYIHRDIKPDNVLIDKNGHLKLSDFGLSTGLHKVSDGEYYKKYLEQERSRDTARNSVQVNPINLTMSREQIATWKANRRKLAYSTVGTPDYIAPEVFMMKVGYAPFCSDNPGDTYKKIIDWPNYLYFPEEVYISREGEDLIKSMMDWADKRLSVNQIKAHPFFYGADWNSLRHIEPPFVPHLQSITDTSYFPTDDLSNMPDQLEKVEGVGAEKDLAFLGFTFKRFTGGPQASG</sequence>
<gene>
    <name evidence="17" type="ORF">CPB84DRAFT_1960090</name>
</gene>
<evidence type="ECO:0000256" key="13">
    <source>
        <dbReference type="RuleBase" id="RU000304"/>
    </source>
</evidence>
<evidence type="ECO:0000256" key="1">
    <source>
        <dbReference type="ARBA" id="ARBA00009903"/>
    </source>
</evidence>
<dbReference type="GO" id="GO:0005524">
    <property type="term" value="F:ATP binding"/>
    <property type="evidence" value="ECO:0007669"/>
    <property type="project" value="UniProtKB-UniRule"/>
</dbReference>
<evidence type="ECO:0000256" key="3">
    <source>
        <dbReference type="ARBA" id="ARBA00022527"/>
    </source>
</evidence>
<keyword evidence="3 13" id="KW-0723">Serine/threonine-protein kinase</keyword>
<dbReference type="PROSITE" id="PS00108">
    <property type="entry name" value="PROTEIN_KINASE_ST"/>
    <property type="match status" value="1"/>
</dbReference>
<evidence type="ECO:0000256" key="6">
    <source>
        <dbReference type="ARBA" id="ARBA00022741"/>
    </source>
</evidence>
<dbReference type="OrthoDB" id="3638488at2759"/>
<comment type="similarity">
    <text evidence="1">Belongs to the protein kinase superfamily. AGC Ser/Thr protein kinase family.</text>
</comment>
<dbReference type="EMBL" id="JADNYJ010000019">
    <property type="protein sequence ID" value="KAF8906295.1"/>
    <property type="molecule type" value="Genomic_DNA"/>
</dbReference>
<feature type="domain" description="AGC-kinase C-terminal" evidence="16">
    <location>
        <begin position="377"/>
        <end position="445"/>
    </location>
</feature>
<evidence type="ECO:0000256" key="8">
    <source>
        <dbReference type="ARBA" id="ARBA00022840"/>
    </source>
</evidence>
<dbReference type="Gene3D" id="1.10.510.10">
    <property type="entry name" value="Transferase(Phosphotransferase) domain 1"/>
    <property type="match status" value="1"/>
</dbReference>
<proteinExistence type="inferred from homology"/>
<dbReference type="PROSITE" id="PS50011">
    <property type="entry name" value="PROTEIN_KINASE_DOM"/>
    <property type="match status" value="1"/>
</dbReference>
<evidence type="ECO:0000256" key="11">
    <source>
        <dbReference type="ARBA" id="ARBA00048679"/>
    </source>
</evidence>
<dbReference type="InterPro" id="IPR017892">
    <property type="entry name" value="Pkinase_C"/>
</dbReference>
<keyword evidence="4" id="KW-0597">Phosphoprotein</keyword>
<comment type="catalytic activity">
    <reaction evidence="11">
        <text>L-seryl-[protein] + ATP = O-phospho-L-seryl-[protein] + ADP + H(+)</text>
        <dbReference type="Rhea" id="RHEA:17989"/>
        <dbReference type="Rhea" id="RHEA-COMP:9863"/>
        <dbReference type="Rhea" id="RHEA-COMP:11604"/>
        <dbReference type="ChEBI" id="CHEBI:15378"/>
        <dbReference type="ChEBI" id="CHEBI:29999"/>
        <dbReference type="ChEBI" id="CHEBI:30616"/>
        <dbReference type="ChEBI" id="CHEBI:83421"/>
        <dbReference type="ChEBI" id="CHEBI:456216"/>
        <dbReference type="EC" id="2.7.11.1"/>
    </reaction>
</comment>
<evidence type="ECO:0000256" key="12">
    <source>
        <dbReference type="PROSITE-ProRule" id="PRU10141"/>
    </source>
</evidence>
<evidence type="ECO:0000256" key="2">
    <source>
        <dbReference type="ARBA" id="ARBA00012513"/>
    </source>
</evidence>
<comment type="similarity">
    <text evidence="9">Belongs to the protein kinase superfamily. STE Ser/Thr protein kinase family. COT1 subfamily.</text>
</comment>
<keyword evidence="5" id="KW-0808">Transferase</keyword>
<dbReference type="AlphaFoldDB" id="A0A9P5NU09"/>
<name>A0A9P5NU09_GYMJU</name>
<feature type="region of interest" description="Disordered" evidence="14">
    <location>
        <begin position="1"/>
        <end position="28"/>
    </location>
</feature>
<reference evidence="17" key="1">
    <citation type="submission" date="2020-11" db="EMBL/GenBank/DDBJ databases">
        <authorList>
            <consortium name="DOE Joint Genome Institute"/>
            <person name="Ahrendt S."/>
            <person name="Riley R."/>
            <person name="Andreopoulos W."/>
            <person name="LaButti K."/>
            <person name="Pangilinan J."/>
            <person name="Ruiz-duenas F.J."/>
            <person name="Barrasa J.M."/>
            <person name="Sanchez-Garcia M."/>
            <person name="Camarero S."/>
            <person name="Miyauchi S."/>
            <person name="Serrano A."/>
            <person name="Linde D."/>
            <person name="Babiker R."/>
            <person name="Drula E."/>
            <person name="Ayuso-Fernandez I."/>
            <person name="Pacheco R."/>
            <person name="Padilla G."/>
            <person name="Ferreira P."/>
            <person name="Barriuso J."/>
            <person name="Kellner H."/>
            <person name="Castanera R."/>
            <person name="Alfaro M."/>
            <person name="Ramirez L."/>
            <person name="Pisabarro A.G."/>
            <person name="Kuo A."/>
            <person name="Tritt A."/>
            <person name="Lipzen A."/>
            <person name="He G."/>
            <person name="Yan M."/>
            <person name="Ng V."/>
            <person name="Cullen D."/>
            <person name="Martin F."/>
            <person name="Rosso M.-N."/>
            <person name="Henrissat B."/>
            <person name="Hibbett D."/>
            <person name="Martinez A.T."/>
            <person name="Grigoriev I.V."/>
        </authorList>
    </citation>
    <scope>NUCLEOTIDE SEQUENCE</scope>
    <source>
        <strain evidence="17">AH 44721</strain>
    </source>
</reference>
<evidence type="ECO:0000256" key="14">
    <source>
        <dbReference type="SAM" id="MobiDB-lite"/>
    </source>
</evidence>
<dbReference type="Gene3D" id="3.30.200.20">
    <property type="entry name" value="Phosphorylase Kinase, domain 1"/>
    <property type="match status" value="1"/>
</dbReference>
<dbReference type="InterPro" id="IPR011009">
    <property type="entry name" value="Kinase-like_dom_sf"/>
</dbReference>
<dbReference type="PROSITE" id="PS51285">
    <property type="entry name" value="AGC_KINASE_CTER"/>
    <property type="match status" value="1"/>
</dbReference>
<dbReference type="PANTHER" id="PTHR22988">
    <property type="entry name" value="MYOTONIC DYSTROPHY S/T KINASE-RELATED"/>
    <property type="match status" value="1"/>
</dbReference>
<keyword evidence="7 17" id="KW-0418">Kinase</keyword>
<evidence type="ECO:0000259" key="16">
    <source>
        <dbReference type="PROSITE" id="PS51285"/>
    </source>
</evidence>
<dbReference type="FunFam" id="3.30.200.20:FF:000192">
    <property type="entry name" value="Serine/threonine-protein kinase cot-1"/>
    <property type="match status" value="1"/>
</dbReference>
<evidence type="ECO:0000256" key="9">
    <source>
        <dbReference type="ARBA" id="ARBA00038271"/>
    </source>
</evidence>
<evidence type="ECO:0000256" key="5">
    <source>
        <dbReference type="ARBA" id="ARBA00022679"/>
    </source>
</evidence>
<evidence type="ECO:0000256" key="10">
    <source>
        <dbReference type="ARBA" id="ARBA00047899"/>
    </source>
</evidence>
<evidence type="ECO:0000256" key="4">
    <source>
        <dbReference type="ARBA" id="ARBA00022553"/>
    </source>
</evidence>
<dbReference type="Pfam" id="PF00069">
    <property type="entry name" value="Pkinase"/>
    <property type="match status" value="1"/>
</dbReference>
<feature type="domain" description="Protein kinase" evidence="15">
    <location>
        <begin position="115"/>
        <end position="376"/>
    </location>
</feature>
<organism evidence="17 18">
    <name type="scientific">Gymnopilus junonius</name>
    <name type="common">Spectacular rustgill mushroom</name>
    <name type="synonym">Gymnopilus spectabilis subsp. junonius</name>
    <dbReference type="NCBI Taxonomy" id="109634"/>
    <lineage>
        <taxon>Eukaryota</taxon>
        <taxon>Fungi</taxon>
        <taxon>Dikarya</taxon>
        <taxon>Basidiomycota</taxon>
        <taxon>Agaricomycotina</taxon>
        <taxon>Agaricomycetes</taxon>
        <taxon>Agaricomycetidae</taxon>
        <taxon>Agaricales</taxon>
        <taxon>Agaricineae</taxon>
        <taxon>Hymenogastraceae</taxon>
        <taxon>Gymnopilus</taxon>
    </lineage>
</organism>
<evidence type="ECO:0000259" key="15">
    <source>
        <dbReference type="PROSITE" id="PS50011"/>
    </source>
</evidence>
<keyword evidence="8 12" id="KW-0067">ATP-binding</keyword>
<keyword evidence="6 12" id="KW-0547">Nucleotide-binding</keyword>
<dbReference type="Pfam" id="PF00433">
    <property type="entry name" value="Pkinase_C"/>
    <property type="match status" value="1"/>
</dbReference>
<dbReference type="FunFam" id="1.10.510.10:FF:000024">
    <property type="entry name" value="Probable serine/threonine-protein kinase cot-1"/>
    <property type="match status" value="1"/>
</dbReference>